<dbReference type="InterPro" id="IPR012309">
    <property type="entry name" value="DNA_ligase_ATP-dep_C"/>
</dbReference>
<keyword evidence="10" id="KW-0233">DNA recombination</keyword>
<evidence type="ECO:0000256" key="10">
    <source>
        <dbReference type="ARBA" id="ARBA00023172"/>
    </source>
</evidence>
<dbReference type="InterPro" id="IPR026333">
    <property type="entry name" value="ATP_dep_DNA_lig_pp_1105_fam"/>
</dbReference>
<dbReference type="Pfam" id="PF04675">
    <property type="entry name" value="DNA_ligase_A_N"/>
    <property type="match status" value="1"/>
</dbReference>
<dbReference type="EMBL" id="JACHOB010000002">
    <property type="protein sequence ID" value="MBB4658731.1"/>
    <property type="molecule type" value="Genomic_DNA"/>
</dbReference>
<dbReference type="PANTHER" id="PTHR45674">
    <property type="entry name" value="DNA LIGASE 1/3 FAMILY MEMBER"/>
    <property type="match status" value="1"/>
</dbReference>
<dbReference type="GO" id="GO:0006310">
    <property type="term" value="P:DNA recombination"/>
    <property type="evidence" value="ECO:0007669"/>
    <property type="project" value="UniProtKB-KW"/>
</dbReference>
<dbReference type="InterPro" id="IPR012340">
    <property type="entry name" value="NA-bd_OB-fold"/>
</dbReference>
<dbReference type="InterPro" id="IPR036599">
    <property type="entry name" value="DNA_ligase_N_sf"/>
</dbReference>
<dbReference type="GO" id="GO:0003677">
    <property type="term" value="F:DNA binding"/>
    <property type="evidence" value="ECO:0007669"/>
    <property type="project" value="InterPro"/>
</dbReference>
<dbReference type="Pfam" id="PF01068">
    <property type="entry name" value="DNA_ligase_A_M"/>
    <property type="match status" value="1"/>
</dbReference>
<evidence type="ECO:0000256" key="11">
    <source>
        <dbReference type="ARBA" id="ARBA00023204"/>
    </source>
</evidence>
<dbReference type="PROSITE" id="PS00697">
    <property type="entry name" value="DNA_LIGASE_A1"/>
    <property type="match status" value="1"/>
</dbReference>
<dbReference type="InterPro" id="IPR016059">
    <property type="entry name" value="DNA_ligase_ATP-dep_CS"/>
</dbReference>
<evidence type="ECO:0000313" key="15">
    <source>
        <dbReference type="EMBL" id="MBB4658731.1"/>
    </source>
</evidence>
<keyword evidence="3" id="KW-0132">Cell division</keyword>
<keyword evidence="7" id="KW-0227">DNA damage</keyword>
<dbReference type="GO" id="GO:0003910">
    <property type="term" value="F:DNA ligase (ATP) activity"/>
    <property type="evidence" value="ECO:0007669"/>
    <property type="project" value="UniProtKB-EC"/>
</dbReference>
<protein>
    <recommendedName>
        <fullName evidence="1">DNA ligase (ATP)</fullName>
        <ecNumber evidence="1">6.5.1.1</ecNumber>
    </recommendedName>
</protein>
<evidence type="ECO:0000256" key="12">
    <source>
        <dbReference type="ARBA" id="ARBA00023306"/>
    </source>
</evidence>
<keyword evidence="16" id="KW-1185">Reference proteome</keyword>
<dbReference type="NCBIfam" id="TIGR04120">
    <property type="entry name" value="DNA_lig_bact"/>
    <property type="match status" value="1"/>
</dbReference>
<keyword evidence="6" id="KW-0547">Nucleotide-binding</keyword>
<evidence type="ECO:0000256" key="1">
    <source>
        <dbReference type="ARBA" id="ARBA00012727"/>
    </source>
</evidence>
<dbReference type="RefSeq" id="WP_183816913.1">
    <property type="nucleotide sequence ID" value="NZ_JACHOB010000002.1"/>
</dbReference>
<evidence type="ECO:0000259" key="14">
    <source>
        <dbReference type="PROSITE" id="PS50160"/>
    </source>
</evidence>
<dbReference type="Pfam" id="PF04679">
    <property type="entry name" value="DNA_ligase_A_C"/>
    <property type="match status" value="1"/>
</dbReference>
<name>A0A840I374_9PROT</name>
<dbReference type="PROSITE" id="PS50160">
    <property type="entry name" value="DNA_LIGASE_A3"/>
    <property type="match status" value="1"/>
</dbReference>
<sequence>MIRFAGLLDRLIFTPGRNAKVRILTDYFREAPDPERGWAVAAITRDLDIKTIKAGQIKQLVYTRVDGALFDMSHDYVGDLAEAAALIWPEKPGQNYVPTLTDAVETLNGVTRTEALEVVERWFDALDASGRWALIKLATGGLRIGVAARLVKVALAEYGGKPVQEIEELWHGLKPPYLSLFSWLEGGEKPASAAAAPFRPVMLSHPIEEADKPKIDLAEMSAEWKWDGIRVQAVREGDERRVYSRTGDDIGGAFPDILAAMPFDAAIDGELLVFDPHVRDRFAVRPFNDLQQRLNRKTVSQKMMKSHPAFIRAYDLLWLEGEDLRPLPFEERRARLEGLLLREHRASPDGDERFDLSEVVDLPDWDALATARANPPLDAIEGVMLKRRSSVYVPGRPKGEWWKWKREPFLVDAVMMYAQRGHGKRSSYYSDYTFGVWKDAENGRELVPVGKAYHGFTDEELRKIDKYVRDNTIARYGPVRSVRADEDKGLVLEIAFEGLGRSTRHKSGVAMRFPRVSRLRWDKPSREADTIETLEAMLPEEA</sequence>
<dbReference type="PANTHER" id="PTHR45674:SF13">
    <property type="entry name" value="DNA LIGASE-RELATED"/>
    <property type="match status" value="1"/>
</dbReference>
<keyword evidence="5" id="KW-0479">Metal-binding</keyword>
<feature type="domain" description="ATP-dependent DNA ligase family profile" evidence="14">
    <location>
        <begin position="302"/>
        <end position="438"/>
    </location>
</feature>
<dbReference type="Gene3D" id="1.10.3260.10">
    <property type="entry name" value="DNA ligase, ATP-dependent, N-terminal domain"/>
    <property type="match status" value="1"/>
</dbReference>
<dbReference type="GO" id="GO:0051301">
    <property type="term" value="P:cell division"/>
    <property type="evidence" value="ECO:0007669"/>
    <property type="project" value="UniProtKB-KW"/>
</dbReference>
<keyword evidence="9" id="KW-0460">Magnesium</keyword>
<dbReference type="NCBIfam" id="NF006701">
    <property type="entry name" value="PRK09247.1"/>
    <property type="match status" value="1"/>
</dbReference>
<keyword evidence="12" id="KW-0131">Cell cycle</keyword>
<keyword evidence="8" id="KW-0067">ATP-binding</keyword>
<evidence type="ECO:0000256" key="3">
    <source>
        <dbReference type="ARBA" id="ARBA00022618"/>
    </source>
</evidence>
<dbReference type="SUPFAM" id="SSF56091">
    <property type="entry name" value="DNA ligase/mRNA capping enzyme, catalytic domain"/>
    <property type="match status" value="1"/>
</dbReference>
<reference evidence="15 16" key="1">
    <citation type="submission" date="2020-08" db="EMBL/GenBank/DDBJ databases">
        <title>Genomic Encyclopedia of Type Strains, Phase IV (KMG-IV): sequencing the most valuable type-strain genomes for metagenomic binning, comparative biology and taxonomic classification.</title>
        <authorList>
            <person name="Goeker M."/>
        </authorList>
    </citation>
    <scope>NUCLEOTIDE SEQUENCE [LARGE SCALE GENOMIC DNA]</scope>
    <source>
        <strain evidence="15 16">DSM 102850</strain>
    </source>
</reference>
<keyword evidence="11" id="KW-0234">DNA repair</keyword>
<proteinExistence type="predicted"/>
<dbReference type="CDD" id="cd07897">
    <property type="entry name" value="Adenylation_DNA_ligase_Bac1"/>
    <property type="match status" value="1"/>
</dbReference>
<dbReference type="GO" id="GO:0006281">
    <property type="term" value="P:DNA repair"/>
    <property type="evidence" value="ECO:0007669"/>
    <property type="project" value="UniProtKB-KW"/>
</dbReference>
<dbReference type="GO" id="GO:0046872">
    <property type="term" value="F:metal ion binding"/>
    <property type="evidence" value="ECO:0007669"/>
    <property type="project" value="UniProtKB-KW"/>
</dbReference>
<evidence type="ECO:0000256" key="8">
    <source>
        <dbReference type="ARBA" id="ARBA00022840"/>
    </source>
</evidence>
<comment type="catalytic activity">
    <reaction evidence="13">
        <text>ATP + (deoxyribonucleotide)n-3'-hydroxyl + 5'-phospho-(deoxyribonucleotide)m = (deoxyribonucleotide)n+m + AMP + diphosphate.</text>
        <dbReference type="EC" id="6.5.1.1"/>
    </reaction>
</comment>
<comment type="caution">
    <text evidence="15">The sequence shown here is derived from an EMBL/GenBank/DDBJ whole genome shotgun (WGS) entry which is preliminary data.</text>
</comment>
<dbReference type="InterPro" id="IPR012310">
    <property type="entry name" value="DNA_ligase_ATP-dep_cent"/>
</dbReference>
<evidence type="ECO:0000256" key="2">
    <source>
        <dbReference type="ARBA" id="ARBA00022598"/>
    </source>
</evidence>
<dbReference type="Gene3D" id="2.40.50.140">
    <property type="entry name" value="Nucleic acid-binding proteins"/>
    <property type="match status" value="1"/>
</dbReference>
<dbReference type="GO" id="GO:0005524">
    <property type="term" value="F:ATP binding"/>
    <property type="evidence" value="ECO:0007669"/>
    <property type="project" value="UniProtKB-KW"/>
</dbReference>
<evidence type="ECO:0000256" key="13">
    <source>
        <dbReference type="ARBA" id="ARBA00034003"/>
    </source>
</evidence>
<keyword evidence="2 15" id="KW-0436">Ligase</keyword>
<evidence type="ECO:0000256" key="9">
    <source>
        <dbReference type="ARBA" id="ARBA00022842"/>
    </source>
</evidence>
<dbReference type="CDD" id="cd07972">
    <property type="entry name" value="OBF_DNA_ligase_Arch_LigB"/>
    <property type="match status" value="1"/>
</dbReference>
<dbReference type="GO" id="GO:0006260">
    <property type="term" value="P:DNA replication"/>
    <property type="evidence" value="ECO:0007669"/>
    <property type="project" value="UniProtKB-KW"/>
</dbReference>
<dbReference type="Proteomes" id="UP000563524">
    <property type="component" value="Unassembled WGS sequence"/>
</dbReference>
<dbReference type="InterPro" id="IPR012308">
    <property type="entry name" value="DNA_ligase_ATP-dep_N"/>
</dbReference>
<dbReference type="FunFam" id="2.40.50.140:FF:000228">
    <property type="entry name" value="ATP-dependent DNA ligase"/>
    <property type="match status" value="1"/>
</dbReference>
<evidence type="ECO:0000256" key="5">
    <source>
        <dbReference type="ARBA" id="ARBA00022723"/>
    </source>
</evidence>
<keyword evidence="4" id="KW-0235">DNA replication</keyword>
<gene>
    <name evidence="15" type="ORF">GGQ59_001245</name>
</gene>
<evidence type="ECO:0000256" key="7">
    <source>
        <dbReference type="ARBA" id="ARBA00022763"/>
    </source>
</evidence>
<dbReference type="Gene3D" id="3.30.470.30">
    <property type="entry name" value="DNA ligase/mRNA capping enzyme"/>
    <property type="match status" value="1"/>
</dbReference>
<accession>A0A840I374</accession>
<evidence type="ECO:0000256" key="4">
    <source>
        <dbReference type="ARBA" id="ARBA00022705"/>
    </source>
</evidence>
<dbReference type="AlphaFoldDB" id="A0A840I374"/>
<organism evidence="15 16">
    <name type="scientific">Parvularcula dongshanensis</name>
    <dbReference type="NCBI Taxonomy" id="1173995"/>
    <lineage>
        <taxon>Bacteria</taxon>
        <taxon>Pseudomonadati</taxon>
        <taxon>Pseudomonadota</taxon>
        <taxon>Alphaproteobacteria</taxon>
        <taxon>Parvularculales</taxon>
        <taxon>Parvularculaceae</taxon>
        <taxon>Parvularcula</taxon>
    </lineage>
</organism>
<dbReference type="SUPFAM" id="SSF50249">
    <property type="entry name" value="Nucleic acid-binding proteins"/>
    <property type="match status" value="1"/>
</dbReference>
<dbReference type="InterPro" id="IPR050191">
    <property type="entry name" value="ATP-dep_DNA_ligase"/>
</dbReference>
<dbReference type="EC" id="6.5.1.1" evidence="1"/>
<evidence type="ECO:0000313" key="16">
    <source>
        <dbReference type="Proteomes" id="UP000563524"/>
    </source>
</evidence>
<evidence type="ECO:0000256" key="6">
    <source>
        <dbReference type="ARBA" id="ARBA00022741"/>
    </source>
</evidence>